<reference evidence="2" key="1">
    <citation type="journal article" date="2020" name="mSystems">
        <title>Genome- and Community-Level Interaction Insights into Carbon Utilization and Element Cycling Functions of Hydrothermarchaeota in Hydrothermal Sediment.</title>
        <authorList>
            <person name="Zhou Z."/>
            <person name="Liu Y."/>
            <person name="Xu W."/>
            <person name="Pan J."/>
            <person name="Luo Z.H."/>
            <person name="Li M."/>
        </authorList>
    </citation>
    <scope>NUCLEOTIDE SEQUENCE [LARGE SCALE GENOMIC DNA]</scope>
    <source>
        <strain evidence="2">SpSt-788</strain>
    </source>
</reference>
<dbReference type="AlphaFoldDB" id="A0A7C4AK87"/>
<gene>
    <name evidence="2" type="ORF">ENV75_06815</name>
</gene>
<dbReference type="InterPro" id="IPR014960">
    <property type="entry name" value="DUF1828"/>
</dbReference>
<feature type="domain" description="DUF1828" evidence="1">
    <location>
        <begin position="137"/>
        <end position="214"/>
    </location>
</feature>
<accession>A0A7C4AK87</accession>
<evidence type="ECO:0000259" key="1">
    <source>
        <dbReference type="Pfam" id="PF08861"/>
    </source>
</evidence>
<evidence type="ECO:0000313" key="2">
    <source>
        <dbReference type="EMBL" id="HGH00136.1"/>
    </source>
</evidence>
<name>A0A7C4AK87_9BACT</name>
<protein>
    <submittedName>
        <fullName evidence="2">DUF1828 domain-containing protein</fullName>
    </submittedName>
</protein>
<comment type="caution">
    <text evidence="2">The sequence shown here is derived from an EMBL/GenBank/DDBJ whole genome shotgun (WGS) entry which is preliminary data.</text>
</comment>
<organism evidence="2">
    <name type="scientific">Thermodesulfovibrio aggregans</name>
    <dbReference type="NCBI Taxonomy" id="86166"/>
    <lineage>
        <taxon>Bacteria</taxon>
        <taxon>Pseudomonadati</taxon>
        <taxon>Nitrospirota</taxon>
        <taxon>Thermodesulfovibrionia</taxon>
        <taxon>Thermodesulfovibrionales</taxon>
        <taxon>Thermodesulfovibrionaceae</taxon>
        <taxon>Thermodesulfovibrio</taxon>
    </lineage>
</organism>
<proteinExistence type="predicted"/>
<dbReference type="EMBL" id="DTHO01000072">
    <property type="protein sequence ID" value="HGH00136.1"/>
    <property type="molecule type" value="Genomic_DNA"/>
</dbReference>
<sequence>MNLITKTVILPKAGKVRITFYRDRRKATKDKTTFSLPFDIHLNGKIAIGEIIYSPLLRSCRIMWNEPPDDKNIVEETENFIKEFLFGTLMAITEPIDSNEADKIINNFKDFFWSSIQYTITGTGACVLMIPIGSRASRQVKIIIRKKDTGDYFFTDDGLILRSFRPHERGQREKVVFGAKKIGIEVKEEELILNSSAEDLIQNLYKFIQFVSAVYLFYLI</sequence>
<dbReference type="Pfam" id="PF08861">
    <property type="entry name" value="DUF1828"/>
    <property type="match status" value="1"/>
</dbReference>